<reference evidence="1" key="1">
    <citation type="submission" date="2023-04" db="EMBL/GenBank/DDBJ databases">
        <title>Complete genome sequence of Halomonas alkaliantarctica MSP3 isolated from marine sediment, Jeju Island.</title>
        <authorList>
            <person name="Park S.-J."/>
        </authorList>
    </citation>
    <scope>NUCLEOTIDE SEQUENCE</scope>
    <source>
        <strain evidence="1">MSP3</strain>
    </source>
</reference>
<organism evidence="1 2">
    <name type="scientific">Halomonas alkaliantarctica</name>
    <dbReference type="NCBI Taxonomy" id="232346"/>
    <lineage>
        <taxon>Bacteria</taxon>
        <taxon>Pseudomonadati</taxon>
        <taxon>Pseudomonadota</taxon>
        <taxon>Gammaproteobacteria</taxon>
        <taxon>Oceanospirillales</taxon>
        <taxon>Halomonadaceae</taxon>
        <taxon>Halomonas</taxon>
    </lineage>
</organism>
<evidence type="ECO:0000313" key="1">
    <source>
        <dbReference type="EMBL" id="WGI26067.1"/>
    </source>
</evidence>
<dbReference type="EMBL" id="CP122961">
    <property type="protein sequence ID" value="WGI26067.1"/>
    <property type="molecule type" value="Genomic_DNA"/>
</dbReference>
<dbReference type="RefSeq" id="WP_280105708.1">
    <property type="nucleotide sequence ID" value="NZ_CP122961.1"/>
</dbReference>
<protein>
    <submittedName>
        <fullName evidence="1">Uncharacterized protein</fullName>
    </submittedName>
</protein>
<dbReference type="Proteomes" id="UP001179830">
    <property type="component" value="Chromosome"/>
</dbReference>
<proteinExistence type="predicted"/>
<name>A0ABY8LNS4_9GAMM</name>
<sequence length="325" mass="37785">MLSPYATHLLLKHFNSIDEAVSAKLLYKRPRDEEDITKSLIDALDEECQEQESLGYRIGELREDLAKNGDPTYIDLAIDTHVYSKQWERYVSQSDLGLVVKYQNYYEPMLSNTWSWLLQAKRLFPAKGTNNVYDSDCKFESFDKQQHERIKRLQEFVDADFFRCLFYCPRPEKLDDVVRQELSYLRSASLRGEIFDFTYGLELRDDLRSGSATVAAGIFVSEVEPCPKKFADIHSHIFHGTTPLSWFILQHLPGSGRHHPYEDKHWPSNRNNDIAERLVRGDTEVIQEIMTRLEDKEMNLSILPSATITVTISQGTENVRRLDRP</sequence>
<accession>A0ABY8LNS4</accession>
<keyword evidence="2" id="KW-1185">Reference proteome</keyword>
<gene>
    <name evidence="1" type="ORF">QEN58_03140</name>
</gene>
<evidence type="ECO:0000313" key="2">
    <source>
        <dbReference type="Proteomes" id="UP001179830"/>
    </source>
</evidence>